<gene>
    <name evidence="1" type="ORF">ACKI1S_29425</name>
</gene>
<comment type="caution">
    <text evidence="1">The sequence shown here is derived from an EMBL/GenBank/DDBJ whole genome shotgun (WGS) entry which is preliminary data.</text>
</comment>
<sequence length="44" mass="4712">MTALTYTDPGLARGYYYYVVTAVAADGTESAPQVKPFEISLLAP</sequence>
<name>A0ABW9IQ72_STRGJ</name>
<reference evidence="1 2" key="1">
    <citation type="submission" date="2024-12" db="EMBL/GenBank/DDBJ databases">
        <title>Forecasting of Potato common scab and diversities of Pathogenic streptomyces spp. in china.</title>
        <authorList>
            <person name="Handique U."/>
            <person name="Wu J."/>
        </authorList>
    </citation>
    <scope>NUCLEOTIDE SEQUENCE [LARGE SCALE GENOMIC DNA]</scope>
    <source>
        <strain evidence="1 2">ZRIMU1585</strain>
    </source>
</reference>
<dbReference type="EMBL" id="JBJVNE010000015">
    <property type="protein sequence ID" value="MFM9650258.1"/>
    <property type="molecule type" value="Genomic_DNA"/>
</dbReference>
<protein>
    <recommendedName>
        <fullName evidence="3">Fibronectin type III domain-containing protein</fullName>
    </recommendedName>
</protein>
<organism evidence="1 2">
    <name type="scientific">Streptomyces galilaeus</name>
    <dbReference type="NCBI Taxonomy" id="33899"/>
    <lineage>
        <taxon>Bacteria</taxon>
        <taxon>Bacillati</taxon>
        <taxon>Actinomycetota</taxon>
        <taxon>Actinomycetes</taxon>
        <taxon>Kitasatosporales</taxon>
        <taxon>Streptomycetaceae</taxon>
        <taxon>Streptomyces</taxon>
    </lineage>
</organism>
<accession>A0ABW9IQ72</accession>
<keyword evidence="2" id="KW-1185">Reference proteome</keyword>
<evidence type="ECO:0008006" key="3">
    <source>
        <dbReference type="Google" id="ProtNLM"/>
    </source>
</evidence>
<dbReference type="Gene3D" id="2.60.40.10">
    <property type="entry name" value="Immunoglobulins"/>
    <property type="match status" value="1"/>
</dbReference>
<dbReference type="InterPro" id="IPR013783">
    <property type="entry name" value="Ig-like_fold"/>
</dbReference>
<evidence type="ECO:0000313" key="2">
    <source>
        <dbReference type="Proteomes" id="UP001631993"/>
    </source>
</evidence>
<proteinExistence type="predicted"/>
<dbReference type="Proteomes" id="UP001631993">
    <property type="component" value="Unassembled WGS sequence"/>
</dbReference>
<evidence type="ECO:0000313" key="1">
    <source>
        <dbReference type="EMBL" id="MFM9650258.1"/>
    </source>
</evidence>
<dbReference type="RefSeq" id="WP_369277056.1">
    <property type="nucleotide sequence ID" value="NZ_JBJVMW010000039.1"/>
</dbReference>